<evidence type="ECO:0000313" key="2">
    <source>
        <dbReference type="Proteomes" id="UP000224634"/>
    </source>
</evidence>
<accession>A0A2B7XU16</accession>
<comment type="caution">
    <text evidence="1">The sequence shown here is derived from an EMBL/GenBank/DDBJ whole genome shotgun (WGS) entry which is preliminary data.</text>
</comment>
<reference evidence="1 2" key="1">
    <citation type="submission" date="2017-10" db="EMBL/GenBank/DDBJ databases">
        <title>Comparative genomics in systemic dimorphic fungi from Ajellomycetaceae.</title>
        <authorList>
            <person name="Munoz J.F."/>
            <person name="Mcewen J.G."/>
            <person name="Clay O.K."/>
            <person name="Cuomo C.A."/>
        </authorList>
    </citation>
    <scope>NUCLEOTIDE SEQUENCE [LARGE SCALE GENOMIC DNA]</scope>
    <source>
        <strain evidence="1 2">UAMH7299</strain>
    </source>
</reference>
<dbReference type="Proteomes" id="UP000224634">
    <property type="component" value="Unassembled WGS sequence"/>
</dbReference>
<dbReference type="EMBL" id="PDNA01000120">
    <property type="protein sequence ID" value="PGH12261.1"/>
    <property type="molecule type" value="Genomic_DNA"/>
</dbReference>
<evidence type="ECO:0000313" key="1">
    <source>
        <dbReference type="EMBL" id="PGH12261.1"/>
    </source>
</evidence>
<name>A0A2B7XU16_POLH7</name>
<organism evidence="1 2">
    <name type="scientific">Polytolypa hystricis (strain UAMH7299)</name>
    <dbReference type="NCBI Taxonomy" id="1447883"/>
    <lineage>
        <taxon>Eukaryota</taxon>
        <taxon>Fungi</taxon>
        <taxon>Dikarya</taxon>
        <taxon>Ascomycota</taxon>
        <taxon>Pezizomycotina</taxon>
        <taxon>Eurotiomycetes</taxon>
        <taxon>Eurotiomycetidae</taxon>
        <taxon>Onygenales</taxon>
        <taxon>Onygenales incertae sedis</taxon>
        <taxon>Polytolypa</taxon>
    </lineage>
</organism>
<gene>
    <name evidence="1" type="ORF">AJ80_06775</name>
</gene>
<sequence>MADRNVTPDDSLLKQIFPTNQPGTISILLQDWDKCVFKAELPQGLEDQHSTCVVVRLEAVNENLKSFTTIAAMQRIAEIIIPDLRTNPTSIHKVGRKVDINQAAQFIQY</sequence>
<dbReference type="OrthoDB" id="2906425at2759"/>
<protein>
    <submittedName>
        <fullName evidence="1">Uncharacterized protein</fullName>
    </submittedName>
</protein>
<keyword evidence="2" id="KW-1185">Reference proteome</keyword>
<proteinExistence type="predicted"/>
<dbReference type="AlphaFoldDB" id="A0A2B7XU16"/>